<accession>W8D056</accession>
<evidence type="ECO:0000313" key="1">
    <source>
        <dbReference type="EMBL" id="AGX01809.1"/>
    </source>
</evidence>
<dbReference type="OrthoDB" id="10980at10239"/>
<dbReference type="RefSeq" id="YP_009010140.1">
    <property type="nucleotide sequence ID" value="NC_023610.1"/>
</dbReference>
<evidence type="ECO:0000313" key="2">
    <source>
        <dbReference type="Proteomes" id="UP000204235"/>
    </source>
</evidence>
<dbReference type="KEGG" id="vg:18500986"/>
<dbReference type="GeneID" id="18500986"/>
<organism evidence="1 2">
    <name type="scientific">Erwinia phage PhiEaH1</name>
    <dbReference type="NCBI Taxonomy" id="1401669"/>
    <lineage>
        <taxon>Viruses</taxon>
        <taxon>Duplodnaviria</taxon>
        <taxon>Heunggongvirae</taxon>
        <taxon>Uroviricota</taxon>
        <taxon>Caudoviricetes</taxon>
        <taxon>Chimalliviridae</taxon>
        <taxon>Iapetusvirus</taxon>
        <taxon>Iapetusvirus EaH1</taxon>
    </lineage>
</organism>
<proteinExistence type="predicted"/>
<reference evidence="1 2" key="1">
    <citation type="journal article" date="2014" name="FEMS Microbiol. Lett.">
        <title>The genome of the Erwinia amylovora phage PhiEaH1 reveals greater diversity and broadens the applicability of phages for the treatment of fire blight.</title>
        <authorList>
            <person name="Meczker K."/>
            <person name="Domotor D."/>
            <person name="Vass J."/>
            <person name="Rakhely G."/>
            <person name="Schneider G."/>
            <person name="Kovacs T."/>
        </authorList>
    </citation>
    <scope>NUCLEOTIDE SEQUENCE [LARGE SCALE GENOMIC DNA]</scope>
</reference>
<dbReference type="InterPro" id="IPR013783">
    <property type="entry name" value="Ig-like_fold"/>
</dbReference>
<keyword evidence="2" id="KW-1185">Reference proteome</keyword>
<name>W8D056_9CAUD</name>
<protein>
    <submittedName>
        <fullName evidence="1">Putative virion structural protein</fullName>
    </submittedName>
</protein>
<sequence>MRVNVMSIRIAFTNPNNADTIKVYRATSKIELSALPDPIATLAGTATSFSDVTAARNTVYYYVIGSYKGDDVIFTQNQQYGYFPDTGPGPSKLLRGNWNEGYFGTCTQAELFAAQELCTALGYVPNGAVNTTASNVWHKFILDGKILFIPDLCMAADGWLNIYRAGLVYGVDGYGDRPASFTGGNYNQKKTVTKNNRTYLVRLMKATAAPTSELVTDLTNGDARWGEGEWNRTMGRLGCGTYNFSTRSRLGNKPAYITNNTLFTGALTQHMTANGTIVQMFATLASDVPSTVSWANTYYNWRPVLELQL</sequence>
<dbReference type="EMBL" id="KF623294">
    <property type="protein sequence ID" value="AGX01809.1"/>
    <property type="molecule type" value="Genomic_DNA"/>
</dbReference>
<dbReference type="Gene3D" id="2.60.40.10">
    <property type="entry name" value="Immunoglobulins"/>
    <property type="match status" value="1"/>
</dbReference>
<dbReference type="Proteomes" id="UP000204235">
    <property type="component" value="Segment"/>
</dbReference>